<dbReference type="PANTHER" id="PTHR18895:SF74">
    <property type="entry name" value="MTRF1L RELEASE FACTOR GLUTAMINE METHYLTRANSFERASE"/>
    <property type="match status" value="1"/>
</dbReference>
<dbReference type="GO" id="GO:0003676">
    <property type="term" value="F:nucleic acid binding"/>
    <property type="evidence" value="ECO:0007669"/>
    <property type="project" value="InterPro"/>
</dbReference>
<reference evidence="7 8" key="1">
    <citation type="submission" date="2019-12" db="EMBL/GenBank/DDBJ databases">
        <title>Genomic-based taxomic classification of the family Erythrobacteraceae.</title>
        <authorList>
            <person name="Xu L."/>
        </authorList>
    </citation>
    <scope>NUCLEOTIDE SEQUENCE [LARGE SCALE GENOMIC DNA]</scope>
    <source>
        <strain evidence="7 8">S36</strain>
    </source>
</reference>
<dbReference type="EC" id="2.1.1.297" evidence="4"/>
<dbReference type="InterPro" id="IPR025714">
    <property type="entry name" value="Methyltranfer_dom"/>
</dbReference>
<dbReference type="SUPFAM" id="SSF53335">
    <property type="entry name" value="S-adenosyl-L-methionine-dependent methyltransferases"/>
    <property type="match status" value="1"/>
</dbReference>
<comment type="caution">
    <text evidence="7">The sequence shown here is derived from an EMBL/GenBank/DDBJ whole genome shotgun (WGS) entry which is preliminary data.</text>
</comment>
<dbReference type="InterPro" id="IPR004556">
    <property type="entry name" value="HemK-like"/>
</dbReference>
<dbReference type="InterPro" id="IPR050320">
    <property type="entry name" value="N5-glutamine_MTase"/>
</dbReference>
<dbReference type="InterPro" id="IPR029063">
    <property type="entry name" value="SAM-dependent_MTases_sf"/>
</dbReference>
<feature type="domain" description="Methyltransferase" evidence="5">
    <location>
        <begin position="114"/>
        <end position="188"/>
    </location>
</feature>
<dbReference type="Pfam" id="PF17827">
    <property type="entry name" value="PrmC_N"/>
    <property type="match status" value="1"/>
</dbReference>
<dbReference type="HAMAP" id="MF_02126">
    <property type="entry name" value="RF_methyltr_PrmC"/>
    <property type="match status" value="1"/>
</dbReference>
<dbReference type="AlphaFoldDB" id="A0A6I4TVU7"/>
<evidence type="ECO:0000256" key="1">
    <source>
        <dbReference type="ARBA" id="ARBA00022603"/>
    </source>
</evidence>
<dbReference type="Pfam" id="PF13847">
    <property type="entry name" value="Methyltransf_31"/>
    <property type="match status" value="1"/>
</dbReference>
<evidence type="ECO:0000256" key="3">
    <source>
        <dbReference type="ARBA" id="ARBA00022691"/>
    </source>
</evidence>
<comment type="function">
    <text evidence="4">Methylates the class 1 translation termination release factors RF1/PrfA and RF2/PrfB on the glutamine residue of the universally conserved GGQ motif.</text>
</comment>
<dbReference type="PROSITE" id="PS00092">
    <property type="entry name" value="N6_MTASE"/>
    <property type="match status" value="1"/>
</dbReference>
<dbReference type="Proteomes" id="UP000469430">
    <property type="component" value="Unassembled WGS sequence"/>
</dbReference>
<dbReference type="EMBL" id="WTYJ01000003">
    <property type="protein sequence ID" value="MXP00187.1"/>
    <property type="molecule type" value="Genomic_DNA"/>
</dbReference>
<dbReference type="RefSeq" id="WP_161391914.1">
    <property type="nucleotide sequence ID" value="NZ_JBHSCP010000002.1"/>
</dbReference>
<evidence type="ECO:0000313" key="8">
    <source>
        <dbReference type="Proteomes" id="UP000469430"/>
    </source>
</evidence>
<feature type="binding site" evidence="4">
    <location>
        <begin position="188"/>
        <end position="191"/>
    </location>
    <ligand>
        <name>substrate</name>
    </ligand>
</feature>
<evidence type="ECO:0000256" key="2">
    <source>
        <dbReference type="ARBA" id="ARBA00022679"/>
    </source>
</evidence>
<feature type="binding site" evidence="4">
    <location>
        <position position="143"/>
    </location>
    <ligand>
        <name>S-adenosyl-L-methionine</name>
        <dbReference type="ChEBI" id="CHEBI:59789"/>
    </ligand>
</feature>
<evidence type="ECO:0000259" key="5">
    <source>
        <dbReference type="Pfam" id="PF13847"/>
    </source>
</evidence>
<dbReference type="Gene3D" id="1.10.8.10">
    <property type="entry name" value="DNA helicase RuvA subunit, C-terminal domain"/>
    <property type="match status" value="1"/>
</dbReference>
<evidence type="ECO:0000256" key="4">
    <source>
        <dbReference type="HAMAP-Rule" id="MF_02126"/>
    </source>
</evidence>
<keyword evidence="1 4" id="KW-0489">Methyltransferase</keyword>
<dbReference type="GO" id="GO:0102559">
    <property type="term" value="F:peptide chain release factor N(5)-glutamine methyltransferase activity"/>
    <property type="evidence" value="ECO:0007669"/>
    <property type="project" value="UniProtKB-EC"/>
</dbReference>
<sequence length="291" mass="30512">MTLPDTVAAALRAASDRLAAVSDTARLDAELLLAHALGVTRSDLLLRHMRDPSPAGFAPLVERRLQREPIAYIIGRQEFYGLDLAVSPAVLIPRGDSETLIEAAQGAFPADPPARLLDLGTGSGALLLAAQSLWPAAEAWGIDRSPDALAVAQANAASLGMGAQFRIADWQQAGWTEGLGRFDLILANPPYVEDDAALDADVRDWEPAGALFSGPDGLDDYRILVPQLPGLMTQGGCALVEIGWAQADAVAAIAAGAGLSSQLHRDLGGRPRALCLRLGLGKQDSNGYLPS</sequence>
<protein>
    <recommendedName>
        <fullName evidence="4">Release factor glutamine methyltransferase</fullName>
        <shortName evidence="4">RF MTase</shortName>
        <ecNumber evidence="4">2.1.1.297</ecNumber>
    </recommendedName>
    <alternativeName>
        <fullName evidence="4">N5-glutamine methyltransferase PrmC</fullName>
    </alternativeName>
    <alternativeName>
        <fullName evidence="4">Protein-(glutamine-N5) MTase PrmC</fullName>
    </alternativeName>
    <alternativeName>
        <fullName evidence="4">Protein-glutamine N-methyltransferase PrmC</fullName>
    </alternativeName>
</protein>
<name>A0A6I4TVU7_9SPHN</name>
<feature type="binding site" evidence="4">
    <location>
        <begin position="120"/>
        <end position="124"/>
    </location>
    <ligand>
        <name>S-adenosyl-L-methionine</name>
        <dbReference type="ChEBI" id="CHEBI:59789"/>
    </ligand>
</feature>
<feature type="binding site" evidence="4">
    <location>
        <position position="188"/>
    </location>
    <ligand>
        <name>S-adenosyl-L-methionine</name>
        <dbReference type="ChEBI" id="CHEBI:59789"/>
    </ligand>
</feature>
<dbReference type="Gene3D" id="3.40.50.150">
    <property type="entry name" value="Vaccinia Virus protein VP39"/>
    <property type="match status" value="1"/>
</dbReference>
<comment type="similarity">
    <text evidence="4">Belongs to the protein N5-glutamine methyltransferase family. PrmC subfamily.</text>
</comment>
<dbReference type="InterPro" id="IPR019874">
    <property type="entry name" value="RF_methyltr_PrmC"/>
</dbReference>
<dbReference type="NCBIfam" id="TIGR03534">
    <property type="entry name" value="RF_mod_PrmC"/>
    <property type="match status" value="1"/>
</dbReference>
<comment type="catalytic activity">
    <reaction evidence="4">
        <text>L-glutaminyl-[peptide chain release factor] + S-adenosyl-L-methionine = N(5)-methyl-L-glutaminyl-[peptide chain release factor] + S-adenosyl-L-homocysteine + H(+)</text>
        <dbReference type="Rhea" id="RHEA:42896"/>
        <dbReference type="Rhea" id="RHEA-COMP:10271"/>
        <dbReference type="Rhea" id="RHEA-COMP:10272"/>
        <dbReference type="ChEBI" id="CHEBI:15378"/>
        <dbReference type="ChEBI" id="CHEBI:30011"/>
        <dbReference type="ChEBI" id="CHEBI:57856"/>
        <dbReference type="ChEBI" id="CHEBI:59789"/>
        <dbReference type="ChEBI" id="CHEBI:61891"/>
        <dbReference type="EC" id="2.1.1.297"/>
    </reaction>
</comment>
<gene>
    <name evidence="4 7" type="primary">prmC</name>
    <name evidence="7" type="ORF">GRI97_14430</name>
</gene>
<feature type="domain" description="Release factor glutamine methyltransferase N-terminal" evidence="6">
    <location>
        <begin position="10"/>
        <end position="75"/>
    </location>
</feature>
<evidence type="ECO:0000313" key="7">
    <source>
        <dbReference type="EMBL" id="MXP00187.1"/>
    </source>
</evidence>
<dbReference type="OrthoDB" id="9800643at2"/>
<accession>A0A6I4TVU7</accession>
<proteinExistence type="inferred from homology"/>
<organism evidence="7 8">
    <name type="scientific">Croceibacterium xixiisoli</name>
    <dbReference type="NCBI Taxonomy" id="1476466"/>
    <lineage>
        <taxon>Bacteria</taxon>
        <taxon>Pseudomonadati</taxon>
        <taxon>Pseudomonadota</taxon>
        <taxon>Alphaproteobacteria</taxon>
        <taxon>Sphingomonadales</taxon>
        <taxon>Erythrobacteraceae</taxon>
        <taxon>Croceibacterium</taxon>
    </lineage>
</organism>
<dbReference type="CDD" id="cd02440">
    <property type="entry name" value="AdoMet_MTases"/>
    <property type="match status" value="1"/>
</dbReference>
<evidence type="ECO:0000259" key="6">
    <source>
        <dbReference type="Pfam" id="PF17827"/>
    </source>
</evidence>
<keyword evidence="2 4" id="KW-0808">Transferase</keyword>
<keyword evidence="3 4" id="KW-0949">S-adenosyl-L-methionine</keyword>
<dbReference type="NCBIfam" id="TIGR00536">
    <property type="entry name" value="hemK_fam"/>
    <property type="match status" value="1"/>
</dbReference>
<keyword evidence="8" id="KW-1185">Reference proteome</keyword>
<dbReference type="GO" id="GO:0032259">
    <property type="term" value="P:methylation"/>
    <property type="evidence" value="ECO:0007669"/>
    <property type="project" value="UniProtKB-KW"/>
</dbReference>
<feature type="binding site" evidence="4">
    <location>
        <position position="170"/>
    </location>
    <ligand>
        <name>S-adenosyl-L-methionine</name>
        <dbReference type="ChEBI" id="CHEBI:59789"/>
    </ligand>
</feature>
<dbReference type="InterPro" id="IPR040758">
    <property type="entry name" value="PrmC_N"/>
</dbReference>
<dbReference type="PANTHER" id="PTHR18895">
    <property type="entry name" value="HEMK METHYLTRANSFERASE"/>
    <property type="match status" value="1"/>
</dbReference>
<dbReference type="InterPro" id="IPR002052">
    <property type="entry name" value="DNA_methylase_N6_adenine_CS"/>
</dbReference>